<feature type="region of interest" description="Disordered" evidence="1">
    <location>
        <begin position="182"/>
        <end position="209"/>
    </location>
</feature>
<dbReference type="AlphaFoldDB" id="A0A438FKB2"/>
<name>A0A438FKB2_VITVI</name>
<organism evidence="3 4">
    <name type="scientific">Vitis vinifera</name>
    <name type="common">Grape</name>
    <dbReference type="NCBI Taxonomy" id="29760"/>
    <lineage>
        <taxon>Eukaryota</taxon>
        <taxon>Viridiplantae</taxon>
        <taxon>Streptophyta</taxon>
        <taxon>Embryophyta</taxon>
        <taxon>Tracheophyta</taxon>
        <taxon>Spermatophyta</taxon>
        <taxon>Magnoliopsida</taxon>
        <taxon>eudicotyledons</taxon>
        <taxon>Gunneridae</taxon>
        <taxon>Pentapetalae</taxon>
        <taxon>rosids</taxon>
        <taxon>Vitales</taxon>
        <taxon>Vitaceae</taxon>
        <taxon>Viteae</taxon>
        <taxon>Vitis</taxon>
    </lineage>
</organism>
<reference evidence="3 4" key="1">
    <citation type="journal article" date="2018" name="PLoS Genet.">
        <title>Population sequencing reveals clonal diversity and ancestral inbreeding in the grapevine cultivar Chardonnay.</title>
        <authorList>
            <person name="Roach M.J."/>
            <person name="Johnson D.L."/>
            <person name="Bohlmann J."/>
            <person name="van Vuuren H.J."/>
            <person name="Jones S.J."/>
            <person name="Pretorius I.S."/>
            <person name="Schmidt S.A."/>
            <person name="Borneman A.R."/>
        </authorList>
    </citation>
    <scope>NUCLEOTIDE SEQUENCE [LARGE SCALE GENOMIC DNA]</scope>
    <source>
        <strain evidence="4">cv. Chardonnay</strain>
        <tissue evidence="3">Leaf</tissue>
    </source>
</reference>
<dbReference type="Proteomes" id="UP000288805">
    <property type="component" value="Unassembled WGS sequence"/>
</dbReference>
<dbReference type="SUPFAM" id="SSF52490">
    <property type="entry name" value="Tubulin nucleotide-binding domain-like"/>
    <property type="match status" value="1"/>
</dbReference>
<protein>
    <submittedName>
        <fullName evidence="3">Tubulin beta-5 chain</fullName>
    </submittedName>
</protein>
<proteinExistence type="predicted"/>
<sequence length="209" mass="22772">MVQNLGSSLFFWSLPRVVALKLWDIQTGGIGLIAVSAFEGSTYAKCGNTKVTMYVLEPRNVLQVPGGQHGDQIGSKFWEFVRDEYDIDPIGRYVETFDSQLERLIDAVLDVVHSEVENHDCMQRFQVVAGPSSPYGRLSKIVGGDLPSFLFFRFAGGGTWAVAGCRNDVEVRIGERATCPSLGSSDGVAPGSETRHVLSGRGVPTMPPF</sequence>
<comment type="caution">
    <text evidence="3">The sequence shown here is derived from an EMBL/GenBank/DDBJ whole genome shotgun (WGS) entry which is preliminary data.</text>
</comment>
<keyword evidence="2" id="KW-0732">Signal</keyword>
<evidence type="ECO:0000256" key="1">
    <source>
        <dbReference type="SAM" id="MobiDB-lite"/>
    </source>
</evidence>
<gene>
    <name evidence="3" type="primary">TUBB5</name>
    <name evidence="3" type="ORF">CK203_105722</name>
</gene>
<dbReference type="InterPro" id="IPR036525">
    <property type="entry name" value="Tubulin/FtsZ_GTPase_sf"/>
</dbReference>
<dbReference type="EMBL" id="QGNW01000860">
    <property type="protein sequence ID" value="RVW60444.1"/>
    <property type="molecule type" value="Genomic_DNA"/>
</dbReference>
<evidence type="ECO:0000313" key="4">
    <source>
        <dbReference type="Proteomes" id="UP000288805"/>
    </source>
</evidence>
<feature type="signal peptide" evidence="2">
    <location>
        <begin position="1"/>
        <end position="19"/>
    </location>
</feature>
<evidence type="ECO:0000256" key="2">
    <source>
        <dbReference type="SAM" id="SignalP"/>
    </source>
</evidence>
<accession>A0A438FKB2</accession>
<feature type="chain" id="PRO_5019529896" evidence="2">
    <location>
        <begin position="20"/>
        <end position="209"/>
    </location>
</feature>
<evidence type="ECO:0000313" key="3">
    <source>
        <dbReference type="EMBL" id="RVW60444.1"/>
    </source>
</evidence>